<reference evidence="1 2" key="1">
    <citation type="submission" date="2019-03" db="EMBL/GenBank/DDBJ databases">
        <title>Single cell metagenomics reveals metabolic interactions within the superorganism composed of flagellate Streblomastix strix and complex community of Bacteroidetes bacteria on its surface.</title>
        <authorList>
            <person name="Treitli S.C."/>
            <person name="Kolisko M."/>
            <person name="Husnik F."/>
            <person name="Keeling P."/>
            <person name="Hampl V."/>
        </authorList>
    </citation>
    <scope>NUCLEOTIDE SEQUENCE [LARGE SCALE GENOMIC DNA]</scope>
    <source>
        <strain evidence="1">St1</strain>
    </source>
</reference>
<proteinExistence type="predicted"/>
<organism evidence="1 2">
    <name type="scientific">Candidatus Ordinivivax streblomastigis</name>
    <dbReference type="NCBI Taxonomy" id="2540710"/>
    <lineage>
        <taxon>Bacteria</taxon>
        <taxon>Pseudomonadati</taxon>
        <taxon>Bacteroidota</taxon>
        <taxon>Bacteroidia</taxon>
        <taxon>Bacteroidales</taxon>
        <taxon>Candidatus Ordinivivax</taxon>
    </lineage>
</organism>
<accession>A0A5M8P304</accession>
<dbReference type="AlphaFoldDB" id="A0A5M8P304"/>
<gene>
    <name evidence="1" type="ORF">EZS26_001025</name>
</gene>
<protein>
    <submittedName>
        <fullName evidence="1">Uncharacterized protein</fullName>
    </submittedName>
</protein>
<dbReference type="EMBL" id="SNRX01000005">
    <property type="protein sequence ID" value="KAA6302855.1"/>
    <property type="molecule type" value="Genomic_DNA"/>
</dbReference>
<evidence type="ECO:0000313" key="2">
    <source>
        <dbReference type="Proteomes" id="UP000324575"/>
    </source>
</evidence>
<comment type="caution">
    <text evidence="1">The sequence shown here is derived from an EMBL/GenBank/DDBJ whole genome shotgun (WGS) entry which is preliminary data.</text>
</comment>
<sequence length="188" mass="21965">MKITLDEFCLQWVKGNQYRTMASRFEKNTFDFATIAGEYSKRFFQTSFIYGGFYGSGSKWKARESKWGKKFTHPVMIDTGTLRNSIKGETHESNFTGHRDNGTKIFRRGAKYYIWTTEVSMPQRGKRGRKRGNGRYAAVHNSDPSKTNFTVNQYSSRKPVQRQFIGFSRKLDDDLKRFIPMIFKGFPL</sequence>
<name>A0A5M8P304_9BACT</name>
<dbReference type="Proteomes" id="UP000324575">
    <property type="component" value="Unassembled WGS sequence"/>
</dbReference>
<evidence type="ECO:0000313" key="1">
    <source>
        <dbReference type="EMBL" id="KAA6302855.1"/>
    </source>
</evidence>